<dbReference type="Proteomes" id="UP001307889">
    <property type="component" value="Chromosome 14"/>
</dbReference>
<evidence type="ECO:0000313" key="2">
    <source>
        <dbReference type="Proteomes" id="UP001307889"/>
    </source>
</evidence>
<sequence length="105" mass="11483">MHSAERARESSSSESSVWVRGPYEMLSFSQVTLVLQGNDKLLLQQGPIGEIGAELAESICEGGHSSSKCSPTGHLLFVLINIHQSHASFRDPSGEHLVMRKAMNY</sequence>
<proteinExistence type="predicted"/>
<name>A0ABN7BE82_9HEMI</name>
<protein>
    <submittedName>
        <fullName evidence="1">Uncharacterized protein</fullName>
    </submittedName>
</protein>
<accession>A0ABN7BE82</accession>
<dbReference type="EMBL" id="AP028922">
    <property type="protein sequence ID" value="BET02579.1"/>
    <property type="molecule type" value="Genomic_DNA"/>
</dbReference>
<evidence type="ECO:0000313" key="1">
    <source>
        <dbReference type="EMBL" id="BET02579.1"/>
    </source>
</evidence>
<gene>
    <name evidence="1" type="ORF">NTJ_15397</name>
</gene>
<organism evidence="1 2">
    <name type="scientific">Nesidiocoris tenuis</name>
    <dbReference type="NCBI Taxonomy" id="355587"/>
    <lineage>
        <taxon>Eukaryota</taxon>
        <taxon>Metazoa</taxon>
        <taxon>Ecdysozoa</taxon>
        <taxon>Arthropoda</taxon>
        <taxon>Hexapoda</taxon>
        <taxon>Insecta</taxon>
        <taxon>Pterygota</taxon>
        <taxon>Neoptera</taxon>
        <taxon>Paraneoptera</taxon>
        <taxon>Hemiptera</taxon>
        <taxon>Heteroptera</taxon>
        <taxon>Panheteroptera</taxon>
        <taxon>Cimicomorpha</taxon>
        <taxon>Miridae</taxon>
        <taxon>Dicyphina</taxon>
        <taxon>Nesidiocoris</taxon>
    </lineage>
</organism>
<reference evidence="1 2" key="1">
    <citation type="submission" date="2023-09" db="EMBL/GenBank/DDBJ databases">
        <title>Nesidiocoris tenuis whole genome shotgun sequence.</title>
        <authorList>
            <person name="Shibata T."/>
            <person name="Shimoda M."/>
            <person name="Kobayashi T."/>
            <person name="Uehara T."/>
        </authorList>
    </citation>
    <scope>NUCLEOTIDE SEQUENCE [LARGE SCALE GENOMIC DNA]</scope>
    <source>
        <strain evidence="1 2">Japan</strain>
    </source>
</reference>
<keyword evidence="2" id="KW-1185">Reference proteome</keyword>